<feature type="domain" description="Multidrug resistance protein MdtA-like alpha-helical hairpin" evidence="4">
    <location>
        <begin position="104"/>
        <end position="170"/>
    </location>
</feature>
<feature type="domain" description="Multidrug resistance protein MdtA-like barrel-sandwich hybrid" evidence="5">
    <location>
        <begin position="65"/>
        <end position="201"/>
    </location>
</feature>
<evidence type="ECO:0000259" key="5">
    <source>
        <dbReference type="Pfam" id="PF25917"/>
    </source>
</evidence>
<accession>A0ABW5NG37</accession>
<dbReference type="Gene3D" id="2.40.420.20">
    <property type="match status" value="1"/>
</dbReference>
<dbReference type="Gene3D" id="2.40.50.100">
    <property type="match status" value="1"/>
</dbReference>
<dbReference type="EMBL" id="JBHUMA010000004">
    <property type="protein sequence ID" value="MFD2597618.1"/>
    <property type="molecule type" value="Genomic_DNA"/>
</dbReference>
<evidence type="ECO:0000313" key="9">
    <source>
        <dbReference type="Proteomes" id="UP001597393"/>
    </source>
</evidence>
<keyword evidence="9" id="KW-1185">Reference proteome</keyword>
<dbReference type="InterPro" id="IPR058637">
    <property type="entry name" value="YknX-like_C"/>
</dbReference>
<dbReference type="Pfam" id="PF25989">
    <property type="entry name" value="YknX_C"/>
    <property type="match status" value="1"/>
</dbReference>
<dbReference type="PROSITE" id="PS51257">
    <property type="entry name" value="PROKAR_LIPOPROTEIN"/>
    <property type="match status" value="1"/>
</dbReference>
<dbReference type="InterPro" id="IPR058625">
    <property type="entry name" value="MdtA-like_BSH"/>
</dbReference>
<feature type="domain" description="YknX-like C-terminal permuted SH3-like" evidence="7">
    <location>
        <begin position="297"/>
        <end position="363"/>
    </location>
</feature>
<keyword evidence="2" id="KW-0175">Coiled coil</keyword>
<comment type="caution">
    <text evidence="8">The sequence shown here is derived from an EMBL/GenBank/DDBJ whole genome shotgun (WGS) entry which is preliminary data.</text>
</comment>
<feature type="domain" description="Multidrug resistance protein MdtA-like beta-barrel" evidence="6">
    <location>
        <begin position="208"/>
        <end position="289"/>
    </location>
</feature>
<feature type="chain" id="PRO_5045576591" evidence="3">
    <location>
        <begin position="21"/>
        <end position="368"/>
    </location>
</feature>
<protein>
    <submittedName>
        <fullName evidence="8">Efflux RND transporter periplasmic adaptor subunit</fullName>
    </submittedName>
</protein>
<dbReference type="NCBIfam" id="TIGR01730">
    <property type="entry name" value="RND_mfp"/>
    <property type="match status" value="1"/>
</dbReference>
<dbReference type="Pfam" id="PF25944">
    <property type="entry name" value="Beta-barrel_RND"/>
    <property type="match status" value="1"/>
</dbReference>
<evidence type="ECO:0000259" key="4">
    <source>
        <dbReference type="Pfam" id="PF25876"/>
    </source>
</evidence>
<evidence type="ECO:0000256" key="3">
    <source>
        <dbReference type="SAM" id="SignalP"/>
    </source>
</evidence>
<dbReference type="PANTHER" id="PTHR30158">
    <property type="entry name" value="ACRA/E-RELATED COMPONENT OF DRUG EFFLUX TRANSPORTER"/>
    <property type="match status" value="1"/>
</dbReference>
<organism evidence="8 9">
    <name type="scientific">Sphingobacterium corticis</name>
    <dbReference type="NCBI Taxonomy" id="1812823"/>
    <lineage>
        <taxon>Bacteria</taxon>
        <taxon>Pseudomonadati</taxon>
        <taxon>Bacteroidota</taxon>
        <taxon>Sphingobacteriia</taxon>
        <taxon>Sphingobacteriales</taxon>
        <taxon>Sphingobacteriaceae</taxon>
        <taxon>Sphingobacterium</taxon>
    </lineage>
</organism>
<evidence type="ECO:0000313" key="8">
    <source>
        <dbReference type="EMBL" id="MFD2597618.1"/>
    </source>
</evidence>
<dbReference type="InterPro" id="IPR058626">
    <property type="entry name" value="MdtA-like_b-barrel"/>
</dbReference>
<dbReference type="Pfam" id="PF25876">
    <property type="entry name" value="HH_MFP_RND"/>
    <property type="match status" value="1"/>
</dbReference>
<feature type="coiled-coil region" evidence="2">
    <location>
        <begin position="103"/>
        <end position="172"/>
    </location>
</feature>
<feature type="signal peptide" evidence="3">
    <location>
        <begin position="1"/>
        <end position="20"/>
    </location>
</feature>
<dbReference type="Proteomes" id="UP001597393">
    <property type="component" value="Unassembled WGS sequence"/>
</dbReference>
<evidence type="ECO:0000256" key="2">
    <source>
        <dbReference type="SAM" id="Coils"/>
    </source>
</evidence>
<gene>
    <name evidence="8" type="ORF">ACFSQ3_01535</name>
</gene>
<dbReference type="InterPro" id="IPR058624">
    <property type="entry name" value="MdtA-like_HH"/>
</dbReference>
<dbReference type="Pfam" id="PF25917">
    <property type="entry name" value="BSH_RND"/>
    <property type="match status" value="1"/>
</dbReference>
<dbReference type="SUPFAM" id="SSF111369">
    <property type="entry name" value="HlyD-like secretion proteins"/>
    <property type="match status" value="1"/>
</dbReference>
<reference evidence="9" key="1">
    <citation type="journal article" date="2019" name="Int. J. Syst. Evol. Microbiol.">
        <title>The Global Catalogue of Microorganisms (GCM) 10K type strain sequencing project: providing services to taxonomists for standard genome sequencing and annotation.</title>
        <authorList>
            <consortium name="The Broad Institute Genomics Platform"/>
            <consortium name="The Broad Institute Genome Sequencing Center for Infectious Disease"/>
            <person name="Wu L."/>
            <person name="Ma J."/>
        </authorList>
    </citation>
    <scope>NUCLEOTIDE SEQUENCE [LARGE SCALE GENOMIC DNA]</scope>
    <source>
        <strain evidence="9">KCTC 42248</strain>
    </source>
</reference>
<evidence type="ECO:0000256" key="1">
    <source>
        <dbReference type="ARBA" id="ARBA00009477"/>
    </source>
</evidence>
<proteinExistence type="inferred from homology"/>
<evidence type="ECO:0000259" key="6">
    <source>
        <dbReference type="Pfam" id="PF25944"/>
    </source>
</evidence>
<dbReference type="Gene3D" id="1.10.287.470">
    <property type="entry name" value="Helix hairpin bin"/>
    <property type="match status" value="1"/>
</dbReference>
<keyword evidence="3" id="KW-0732">Signal</keyword>
<dbReference type="Gene3D" id="2.40.30.170">
    <property type="match status" value="1"/>
</dbReference>
<sequence length="368" mass="39589">MTKNNLFYMLLLGSAALLQACGGNKKESAPSGNTAKNVSAFAVEEQIVTGYQEYPAYVVPLMETELRAEVSGYVTSISVADGAIVAKGQKLYEIDRTRYAAEVERAKATLAIAESDLERVNRDLGRYKKLAASDAIARQTLDYAETDLINQRAQVQSAKAALENANTNLNRSVIYAPFAGSVGISQVRTGALVTAGTTLLNTLSTSNPITVEFQVNERDIDRVLELQKSNASSGIEVRLPDGSIYGESGKISVIDRAIDRTTGTLRVRATFQNPQGKLRAGMNLTLRLANTSLDKQLVVPLRAVIEQLGAKSIFTISDSSTAVFNQVQLGTKFDDKVVVLKGLQAGQQVVVDGASNLSEGDKLSIQHK</sequence>
<comment type="similarity">
    <text evidence="1">Belongs to the membrane fusion protein (MFP) (TC 8.A.1) family.</text>
</comment>
<dbReference type="InterPro" id="IPR006143">
    <property type="entry name" value="RND_pump_MFP"/>
</dbReference>
<name>A0ABW5NG37_9SPHI</name>
<evidence type="ECO:0000259" key="7">
    <source>
        <dbReference type="Pfam" id="PF25989"/>
    </source>
</evidence>
<dbReference type="RefSeq" id="WP_380866891.1">
    <property type="nucleotide sequence ID" value="NZ_JBHUMA010000004.1"/>
</dbReference>